<feature type="domain" description="Cytochrome oxidase subunit II copper A binding" evidence="19">
    <location>
        <begin position="197"/>
        <end position="309"/>
    </location>
</feature>
<dbReference type="InterPro" id="IPR006333">
    <property type="entry name" value="Cyt_o_ubiquinol_oxidase_su2"/>
</dbReference>
<feature type="transmembrane region" description="Helical" evidence="18">
    <location>
        <begin position="159"/>
        <end position="181"/>
    </location>
</feature>
<dbReference type="PANTHER" id="PTHR22888">
    <property type="entry name" value="CYTOCHROME C OXIDASE, SUBUNIT II"/>
    <property type="match status" value="1"/>
</dbReference>
<dbReference type="InterPro" id="IPR036257">
    <property type="entry name" value="Cyt_c_oxidase_su2_TM_sf"/>
</dbReference>
<comment type="caution">
    <text evidence="21">The sequence shown here is derived from an EMBL/GenBank/DDBJ whole genome shotgun (WGS) entry which is preliminary data.</text>
</comment>
<dbReference type="InterPro" id="IPR002429">
    <property type="entry name" value="CcO_II-like_C"/>
</dbReference>
<name>A0A2V2Z0D1_9BACL</name>
<dbReference type="Gene3D" id="1.10.287.90">
    <property type="match status" value="1"/>
</dbReference>
<dbReference type="Pfam" id="PF00116">
    <property type="entry name" value="COX2"/>
    <property type="match status" value="1"/>
</dbReference>
<comment type="catalytic activity">
    <reaction evidence="1">
        <text>2 a quinol + O2 = 2 a quinone + 2 H2O</text>
        <dbReference type="Rhea" id="RHEA:55376"/>
        <dbReference type="ChEBI" id="CHEBI:15377"/>
        <dbReference type="ChEBI" id="CHEBI:15379"/>
        <dbReference type="ChEBI" id="CHEBI:24646"/>
        <dbReference type="ChEBI" id="CHEBI:132124"/>
    </reaction>
</comment>
<dbReference type="Gene3D" id="2.60.40.420">
    <property type="entry name" value="Cupredoxins - blue copper proteins"/>
    <property type="match status" value="1"/>
</dbReference>
<keyword evidence="12" id="KW-0560">Oxidoreductase</keyword>
<evidence type="ECO:0000256" key="1">
    <source>
        <dbReference type="ARBA" id="ARBA00000725"/>
    </source>
</evidence>
<protein>
    <recommendedName>
        <fullName evidence="4">Quinol oxidase subunit 2</fullName>
    </recommendedName>
    <alternativeName>
        <fullName evidence="17">Quinol oxidase polypeptide II</fullName>
    </alternativeName>
    <alternativeName>
        <fullName evidence="16">Ubiquinol oxidase polypeptide II</fullName>
    </alternativeName>
</protein>
<keyword evidence="22" id="KW-1185">Reference proteome</keyword>
<feature type="transmembrane region" description="Helical" evidence="18">
    <location>
        <begin position="76"/>
        <end position="95"/>
    </location>
</feature>
<feature type="domain" description="Cytochrome oxidase subunit II transmembrane region profile" evidence="20">
    <location>
        <begin position="93"/>
        <end position="191"/>
    </location>
</feature>
<dbReference type="SUPFAM" id="SSF81464">
    <property type="entry name" value="Cytochrome c oxidase subunit II-like, transmembrane region"/>
    <property type="match status" value="1"/>
</dbReference>
<keyword evidence="7" id="KW-0679">Respiratory chain</keyword>
<reference evidence="21 22" key="1">
    <citation type="submission" date="2018-05" db="EMBL/GenBank/DDBJ databases">
        <title>Genomic Encyclopedia of Type Strains, Phase III (KMG-III): the genomes of soil and plant-associated and newly described type strains.</title>
        <authorList>
            <person name="Whitman W."/>
        </authorList>
    </citation>
    <scope>NUCLEOTIDE SEQUENCE [LARGE SCALE GENOMIC DNA]</scope>
    <source>
        <strain evidence="21 22">CECT 5696</strain>
    </source>
</reference>
<dbReference type="GO" id="GO:0005507">
    <property type="term" value="F:copper ion binding"/>
    <property type="evidence" value="ECO:0007669"/>
    <property type="project" value="InterPro"/>
</dbReference>
<dbReference type="GO" id="GO:0004129">
    <property type="term" value="F:cytochrome-c oxidase activity"/>
    <property type="evidence" value="ECO:0007669"/>
    <property type="project" value="InterPro"/>
</dbReference>
<keyword evidence="10" id="KW-0249">Electron transport</keyword>
<evidence type="ECO:0000256" key="9">
    <source>
        <dbReference type="ARBA" id="ARBA00022729"/>
    </source>
</evidence>
<keyword evidence="15" id="KW-0449">Lipoprotein</keyword>
<gene>
    <name evidence="21" type="ORF">DFQ01_101247</name>
</gene>
<evidence type="ECO:0000256" key="3">
    <source>
        <dbReference type="ARBA" id="ARBA00007866"/>
    </source>
</evidence>
<dbReference type="GO" id="GO:0016682">
    <property type="term" value="F:oxidoreductase activity, acting on diphenols and related substances as donors, oxygen as acceptor"/>
    <property type="evidence" value="ECO:0007669"/>
    <property type="project" value="InterPro"/>
</dbReference>
<evidence type="ECO:0000256" key="5">
    <source>
        <dbReference type="ARBA" id="ARBA00022448"/>
    </source>
</evidence>
<evidence type="ECO:0000256" key="13">
    <source>
        <dbReference type="ARBA" id="ARBA00023136"/>
    </source>
</evidence>
<dbReference type="InterPro" id="IPR045187">
    <property type="entry name" value="CcO_II"/>
</dbReference>
<dbReference type="PANTHER" id="PTHR22888:SF18">
    <property type="entry name" value="CYTOCHROME BO(3) UBIQUINOL OXIDASE SUBUNIT 2"/>
    <property type="match status" value="1"/>
</dbReference>
<proteinExistence type="inferred from homology"/>
<dbReference type="GO" id="GO:0009486">
    <property type="term" value="F:cytochrome bo3 ubiquinol oxidase activity"/>
    <property type="evidence" value="ECO:0007669"/>
    <property type="project" value="InterPro"/>
</dbReference>
<evidence type="ECO:0000259" key="20">
    <source>
        <dbReference type="PROSITE" id="PS50999"/>
    </source>
</evidence>
<organism evidence="21 22">
    <name type="scientific">Paenibacillus cellulosilyticus</name>
    <dbReference type="NCBI Taxonomy" id="375489"/>
    <lineage>
        <taxon>Bacteria</taxon>
        <taxon>Bacillati</taxon>
        <taxon>Bacillota</taxon>
        <taxon>Bacilli</taxon>
        <taxon>Bacillales</taxon>
        <taxon>Paenibacillaceae</taxon>
        <taxon>Paenibacillus</taxon>
    </lineage>
</organism>
<comment type="similarity">
    <text evidence="3">Belongs to the cytochrome c oxidase subunit 2 family.</text>
</comment>
<keyword evidence="6" id="KW-1003">Cell membrane</keyword>
<evidence type="ECO:0000256" key="7">
    <source>
        <dbReference type="ARBA" id="ARBA00022660"/>
    </source>
</evidence>
<evidence type="ECO:0000256" key="18">
    <source>
        <dbReference type="SAM" id="Phobius"/>
    </source>
</evidence>
<evidence type="ECO:0000313" key="21">
    <source>
        <dbReference type="EMBL" id="PWW08524.1"/>
    </source>
</evidence>
<feature type="transmembrane region" description="Helical" evidence="18">
    <location>
        <begin position="115"/>
        <end position="139"/>
    </location>
</feature>
<dbReference type="InterPro" id="IPR006332">
    <property type="entry name" value="QoxA"/>
</dbReference>
<dbReference type="InterPro" id="IPR011759">
    <property type="entry name" value="Cyt_c_oxidase_su2_TM_dom"/>
</dbReference>
<sequence>MRNWFGQWQFHPMSCQSGENCFTEKRIKIDVFANWGVKLAAFCYVGLTEKNNSDKTSRTEAFGRMREMKTIMRRKLTKYAAPLLIMLMMVMLSGCSTDMMVLDPKGPVGSDQRDLIYIVTILCAIVMVPVILLTAWIVWRYRDTKDNKSKYMPTWSHSALAETIWWGIPIIIIGVIAVFTVKYTYALEPSKPLESDKEPLVIEATSLDWKWLFTYPEQNIATVNYLYIPEDRPVEFHLTSDAPMNSFWIPQLGGQIYTMSGMSMKLNLQADEPGVYYGSGANFSGEHFADMRFEVTATSEDEFTKWVDSIKAVPDALTLEGYEKLAEPASSPVQSFNSFPEGLYDKIVNKYVIDKPAHQHGE</sequence>
<dbReference type="PROSITE" id="PS50857">
    <property type="entry name" value="COX2_CUA"/>
    <property type="match status" value="1"/>
</dbReference>
<evidence type="ECO:0000313" key="22">
    <source>
        <dbReference type="Proteomes" id="UP000246635"/>
    </source>
</evidence>
<evidence type="ECO:0000256" key="15">
    <source>
        <dbReference type="ARBA" id="ARBA00023288"/>
    </source>
</evidence>
<evidence type="ECO:0000259" key="19">
    <source>
        <dbReference type="PROSITE" id="PS50857"/>
    </source>
</evidence>
<dbReference type="InterPro" id="IPR034227">
    <property type="entry name" value="CuRO_UO_II"/>
</dbReference>
<evidence type="ECO:0000256" key="14">
    <source>
        <dbReference type="ARBA" id="ARBA00023139"/>
    </source>
</evidence>
<dbReference type="SUPFAM" id="SSF49503">
    <property type="entry name" value="Cupredoxins"/>
    <property type="match status" value="1"/>
</dbReference>
<dbReference type="NCBIfam" id="TIGR01432">
    <property type="entry name" value="QOXA"/>
    <property type="match status" value="1"/>
</dbReference>
<keyword evidence="9" id="KW-0732">Signal</keyword>
<evidence type="ECO:0000256" key="6">
    <source>
        <dbReference type="ARBA" id="ARBA00022475"/>
    </source>
</evidence>
<dbReference type="EMBL" id="QGTQ01000001">
    <property type="protein sequence ID" value="PWW08524.1"/>
    <property type="molecule type" value="Genomic_DNA"/>
</dbReference>
<evidence type="ECO:0000256" key="12">
    <source>
        <dbReference type="ARBA" id="ARBA00023002"/>
    </source>
</evidence>
<evidence type="ECO:0000256" key="8">
    <source>
        <dbReference type="ARBA" id="ARBA00022692"/>
    </source>
</evidence>
<dbReference type="PROSITE" id="PS50999">
    <property type="entry name" value="COX2_TM"/>
    <property type="match status" value="1"/>
</dbReference>
<evidence type="ECO:0000256" key="10">
    <source>
        <dbReference type="ARBA" id="ARBA00022982"/>
    </source>
</evidence>
<comment type="subcellular location">
    <subcellularLocation>
        <location evidence="2">Cell membrane</location>
        <topology evidence="2">Multi-pass membrane protein</topology>
    </subcellularLocation>
</comment>
<keyword evidence="14" id="KW-0564">Palmitate</keyword>
<dbReference type="GO" id="GO:0042773">
    <property type="term" value="P:ATP synthesis coupled electron transport"/>
    <property type="evidence" value="ECO:0007669"/>
    <property type="project" value="TreeGrafter"/>
</dbReference>
<keyword evidence="5" id="KW-0813">Transport</keyword>
<dbReference type="Proteomes" id="UP000246635">
    <property type="component" value="Unassembled WGS sequence"/>
</dbReference>
<dbReference type="NCBIfam" id="TIGR01433">
    <property type="entry name" value="CyoA"/>
    <property type="match status" value="1"/>
</dbReference>
<dbReference type="AlphaFoldDB" id="A0A2V2Z0D1"/>
<accession>A0A2V2Z0D1</accession>
<keyword evidence="8 18" id="KW-0812">Transmembrane</keyword>
<evidence type="ECO:0000256" key="17">
    <source>
        <dbReference type="ARBA" id="ARBA00033219"/>
    </source>
</evidence>
<dbReference type="InterPro" id="IPR008972">
    <property type="entry name" value="Cupredoxin"/>
</dbReference>
<evidence type="ECO:0000256" key="16">
    <source>
        <dbReference type="ARBA" id="ARBA00030198"/>
    </source>
</evidence>
<dbReference type="Pfam" id="PF06481">
    <property type="entry name" value="COX_ARM"/>
    <property type="match status" value="1"/>
</dbReference>
<keyword evidence="11 18" id="KW-1133">Transmembrane helix</keyword>
<dbReference type="InterPro" id="IPR010514">
    <property type="entry name" value="COX_ARM"/>
</dbReference>
<keyword evidence="13 18" id="KW-0472">Membrane</keyword>
<evidence type="ECO:0000256" key="11">
    <source>
        <dbReference type="ARBA" id="ARBA00022989"/>
    </source>
</evidence>
<dbReference type="GO" id="GO:0005886">
    <property type="term" value="C:plasma membrane"/>
    <property type="evidence" value="ECO:0007669"/>
    <property type="project" value="UniProtKB-SubCell"/>
</dbReference>
<evidence type="ECO:0000256" key="2">
    <source>
        <dbReference type="ARBA" id="ARBA00004651"/>
    </source>
</evidence>
<evidence type="ECO:0000256" key="4">
    <source>
        <dbReference type="ARBA" id="ARBA00016131"/>
    </source>
</evidence>
<dbReference type="CDD" id="cd04212">
    <property type="entry name" value="CuRO_UO_II"/>
    <property type="match status" value="1"/>
</dbReference>